<dbReference type="PANTHER" id="PTHR33434">
    <property type="entry name" value="DEGV DOMAIN-CONTAINING PROTEIN DR_1986-RELATED"/>
    <property type="match status" value="1"/>
</dbReference>
<keyword evidence="3" id="KW-1185">Reference proteome</keyword>
<dbReference type="Gene3D" id="3.30.1180.10">
    <property type="match status" value="1"/>
</dbReference>
<dbReference type="SUPFAM" id="SSF82549">
    <property type="entry name" value="DAK1/DegV-like"/>
    <property type="match status" value="1"/>
</dbReference>
<evidence type="ECO:0000313" key="3">
    <source>
        <dbReference type="Proteomes" id="UP000603602"/>
    </source>
</evidence>
<dbReference type="NCBIfam" id="TIGR00762">
    <property type="entry name" value="DegV"/>
    <property type="match status" value="1"/>
</dbReference>
<protein>
    <submittedName>
        <fullName evidence="2">DegV family protein</fullName>
    </submittedName>
</protein>
<sequence>MEIGLVVDAACDLPPAFLAERGVEVLPIGIRLGERQLQDVRDPERTAAFYRERLDRRTELHAQSHPLDPAAVEATLLERWATRYDHLVCMTITSARSPIYAHATRAALTVGTRAREKRRAEGLPLRWGATVINSRSMFAGQAVLAWEAVRLREAGATLGELELRLRALAERIHTYLVADDLYFVLHRAARKGDRSVNWASYALGNLLDVKPILHCHRDTTGPVAKARGFDAGVRRVFDNVLAEAGRGLEVPCVCVSYAGALDRLEQMPGFAAFRAELEAAGHTVLVSQMSKTGAVNVGVGSLCVAFAAAQHRFS</sequence>
<evidence type="ECO:0000313" key="2">
    <source>
        <dbReference type="EMBL" id="MBD8503536.1"/>
    </source>
</evidence>
<dbReference type="PANTHER" id="PTHR33434:SF2">
    <property type="entry name" value="FATTY ACID-BINDING PROTEIN TM_1468"/>
    <property type="match status" value="1"/>
</dbReference>
<comment type="caution">
    <text evidence="2">The sequence shown here is derived from an EMBL/GenBank/DDBJ whole genome shotgun (WGS) entry which is preliminary data.</text>
</comment>
<gene>
    <name evidence="2" type="ORF">IFO67_11630</name>
</gene>
<dbReference type="PROSITE" id="PS51482">
    <property type="entry name" value="DEGV"/>
    <property type="match status" value="1"/>
</dbReference>
<proteinExistence type="predicted"/>
<reference evidence="3" key="1">
    <citation type="submission" date="2023-07" db="EMBL/GenBank/DDBJ databases">
        <title>Thauera sp. CAU 1555 isolated from sand of Yaerae Beach.</title>
        <authorList>
            <person name="Kim W."/>
        </authorList>
    </citation>
    <scope>NUCLEOTIDE SEQUENCE [LARGE SCALE GENOMIC DNA]</scope>
    <source>
        <strain evidence="3">CAU 1555</strain>
    </source>
</reference>
<dbReference type="Pfam" id="PF02645">
    <property type="entry name" value="DegV"/>
    <property type="match status" value="1"/>
</dbReference>
<organism evidence="2 3">
    <name type="scientific">Thauera sedimentorum</name>
    <dbReference type="NCBI Taxonomy" id="2767595"/>
    <lineage>
        <taxon>Bacteria</taxon>
        <taxon>Pseudomonadati</taxon>
        <taxon>Pseudomonadota</taxon>
        <taxon>Betaproteobacteria</taxon>
        <taxon>Rhodocyclales</taxon>
        <taxon>Zoogloeaceae</taxon>
        <taxon>Thauera</taxon>
    </lineage>
</organism>
<accession>A0ABR9BB10</accession>
<dbReference type="InterPro" id="IPR043168">
    <property type="entry name" value="DegV_C"/>
</dbReference>
<evidence type="ECO:0000256" key="1">
    <source>
        <dbReference type="ARBA" id="ARBA00023121"/>
    </source>
</evidence>
<dbReference type="InterPro" id="IPR050270">
    <property type="entry name" value="DegV_domain_contain"/>
</dbReference>
<dbReference type="RefSeq" id="WP_187718365.1">
    <property type="nucleotide sequence ID" value="NZ_JACTAH010000002.1"/>
</dbReference>
<name>A0ABR9BB10_9RHOO</name>
<dbReference type="Gene3D" id="3.40.50.10170">
    <property type="match status" value="1"/>
</dbReference>
<dbReference type="InterPro" id="IPR003797">
    <property type="entry name" value="DegV"/>
</dbReference>
<dbReference type="EMBL" id="JACYTO010000002">
    <property type="protein sequence ID" value="MBD8503536.1"/>
    <property type="molecule type" value="Genomic_DNA"/>
</dbReference>
<keyword evidence="1" id="KW-0446">Lipid-binding</keyword>
<dbReference type="Proteomes" id="UP000603602">
    <property type="component" value="Unassembled WGS sequence"/>
</dbReference>